<evidence type="ECO:0000256" key="1">
    <source>
        <dbReference type="SAM" id="Phobius"/>
    </source>
</evidence>
<keyword evidence="1" id="KW-1133">Transmembrane helix</keyword>
<dbReference type="RefSeq" id="WP_179913613.1">
    <property type="nucleotide sequence ID" value="NZ_JACBYE010000027.1"/>
</dbReference>
<gene>
    <name evidence="2" type="ORF">HZZ10_11520</name>
</gene>
<sequence length="218" mass="22205">MTPETRFWSARARWAVATAFVACWVLGLVVAGPDLGTEASPSGVGQAFSGHHRAVASSVLVHGAAGILLVLLGLALGSGRTRRTTVALASIAAVLSIDQLAGEVGLALDPHRAGGVALWEMLSRVDGAKMLVLAALVASVWWGAVHRGHTLTVVSCLAVVSLVLSGVGCLTLSAGLTAAAAASLPLLLVWSLTATAASTGEQTTDREPLLQADGYARR</sequence>
<comment type="caution">
    <text evidence="2">The sequence shown here is derived from an EMBL/GenBank/DDBJ whole genome shotgun (WGS) entry which is preliminary data.</text>
</comment>
<evidence type="ECO:0000313" key="2">
    <source>
        <dbReference type="EMBL" id="NYS94144.1"/>
    </source>
</evidence>
<feature type="transmembrane region" description="Helical" evidence="1">
    <location>
        <begin position="128"/>
        <end position="145"/>
    </location>
</feature>
<keyword evidence="1" id="KW-0472">Membrane</keyword>
<name>A0A853EWG0_9MICO</name>
<feature type="transmembrane region" description="Helical" evidence="1">
    <location>
        <begin position="55"/>
        <end position="74"/>
    </location>
</feature>
<dbReference type="Proteomes" id="UP000561011">
    <property type="component" value="Unassembled WGS sequence"/>
</dbReference>
<accession>A0A853EWG0</accession>
<reference evidence="2 3" key="1">
    <citation type="submission" date="2020-07" db="EMBL/GenBank/DDBJ databases">
        <title>MOT database genomes.</title>
        <authorList>
            <person name="Joseph S."/>
            <person name="Aduse-Opoku J."/>
            <person name="Hashim A."/>
            <person name="Wade W."/>
            <person name="Curtis M."/>
        </authorList>
    </citation>
    <scope>NUCLEOTIDE SEQUENCE [LARGE SCALE GENOMIC DNA]</scope>
    <source>
        <strain evidence="2 3">DSM 100099</strain>
    </source>
</reference>
<protein>
    <recommendedName>
        <fullName evidence="4">DUF4386 family protein</fullName>
    </recommendedName>
</protein>
<dbReference type="EMBL" id="JACBYE010000027">
    <property type="protein sequence ID" value="NYS94144.1"/>
    <property type="molecule type" value="Genomic_DNA"/>
</dbReference>
<keyword evidence="1" id="KW-0812">Transmembrane</keyword>
<keyword evidence="3" id="KW-1185">Reference proteome</keyword>
<proteinExistence type="predicted"/>
<organism evidence="2 3">
    <name type="scientific">Sanguibacter inulinus</name>
    <dbReference type="NCBI Taxonomy" id="60922"/>
    <lineage>
        <taxon>Bacteria</taxon>
        <taxon>Bacillati</taxon>
        <taxon>Actinomycetota</taxon>
        <taxon>Actinomycetes</taxon>
        <taxon>Micrococcales</taxon>
        <taxon>Sanguibacteraceae</taxon>
        <taxon>Sanguibacter</taxon>
    </lineage>
</organism>
<evidence type="ECO:0008006" key="4">
    <source>
        <dbReference type="Google" id="ProtNLM"/>
    </source>
</evidence>
<dbReference type="AlphaFoldDB" id="A0A853EWG0"/>
<feature type="transmembrane region" description="Helical" evidence="1">
    <location>
        <begin position="86"/>
        <end position="108"/>
    </location>
</feature>
<feature type="transmembrane region" description="Helical" evidence="1">
    <location>
        <begin position="157"/>
        <end position="182"/>
    </location>
</feature>
<evidence type="ECO:0000313" key="3">
    <source>
        <dbReference type="Proteomes" id="UP000561011"/>
    </source>
</evidence>